<proteinExistence type="predicted"/>
<feature type="non-terminal residue" evidence="2">
    <location>
        <position position="109"/>
    </location>
</feature>
<reference evidence="2" key="2">
    <citation type="submission" date="2014-07" db="EMBL/GenBank/DDBJ databases">
        <authorList>
            <person name="Hull J."/>
        </authorList>
    </citation>
    <scope>NUCLEOTIDE SEQUENCE</scope>
</reference>
<gene>
    <name evidence="2" type="ORF">CM83_104976</name>
</gene>
<feature type="compositionally biased region" description="Polar residues" evidence="1">
    <location>
        <begin position="33"/>
        <end position="46"/>
    </location>
</feature>
<organism evidence="2">
    <name type="scientific">Lygus hesperus</name>
    <name type="common">Western plant bug</name>
    <dbReference type="NCBI Taxonomy" id="30085"/>
    <lineage>
        <taxon>Eukaryota</taxon>
        <taxon>Metazoa</taxon>
        <taxon>Ecdysozoa</taxon>
        <taxon>Arthropoda</taxon>
        <taxon>Hexapoda</taxon>
        <taxon>Insecta</taxon>
        <taxon>Pterygota</taxon>
        <taxon>Neoptera</taxon>
        <taxon>Paraneoptera</taxon>
        <taxon>Hemiptera</taxon>
        <taxon>Heteroptera</taxon>
        <taxon>Panheteroptera</taxon>
        <taxon>Cimicomorpha</taxon>
        <taxon>Miridae</taxon>
        <taxon>Mirini</taxon>
        <taxon>Lygus</taxon>
    </lineage>
</organism>
<feature type="region of interest" description="Disordered" evidence="1">
    <location>
        <begin position="1"/>
        <end position="82"/>
    </location>
</feature>
<feature type="non-terminal residue" evidence="2">
    <location>
        <position position="1"/>
    </location>
</feature>
<dbReference type="EMBL" id="GBHO01015593">
    <property type="protein sequence ID" value="JAG28011.1"/>
    <property type="molecule type" value="Transcribed_RNA"/>
</dbReference>
<evidence type="ECO:0000313" key="2">
    <source>
        <dbReference type="EMBL" id="JAG28011.1"/>
    </source>
</evidence>
<accession>A0A0A9Y8R9</accession>
<dbReference type="AlphaFoldDB" id="A0A0A9Y8R9"/>
<protein>
    <submittedName>
        <fullName evidence="2">Uncharacterized protein</fullName>
    </submittedName>
</protein>
<reference evidence="2" key="1">
    <citation type="journal article" date="2014" name="PLoS ONE">
        <title>Transcriptome-Based Identification of ABC Transporters in the Western Tarnished Plant Bug Lygus hesperus.</title>
        <authorList>
            <person name="Hull J.J."/>
            <person name="Chaney K."/>
            <person name="Geib S.M."/>
            <person name="Fabrick J.A."/>
            <person name="Brent C.S."/>
            <person name="Walsh D."/>
            <person name="Lavine L.C."/>
        </authorList>
    </citation>
    <scope>NUCLEOTIDE SEQUENCE</scope>
</reference>
<evidence type="ECO:0000256" key="1">
    <source>
        <dbReference type="SAM" id="MobiDB-lite"/>
    </source>
</evidence>
<name>A0A0A9Y8R9_LYGHE</name>
<sequence>QITPSSETIAPTDVTQSYQTSTPLEPMTEEITEQPTPQLPDTTLSAVSHEISSPKAEESTTTTEGTTTVPDPITPTPDSVSVPEEEIEVIIRTLYTTYTYLTTFFQETT</sequence>
<feature type="compositionally biased region" description="Polar residues" evidence="1">
    <location>
        <begin position="1"/>
        <end position="23"/>
    </location>
</feature>
<feature type="compositionally biased region" description="Low complexity" evidence="1">
    <location>
        <begin position="59"/>
        <end position="82"/>
    </location>
</feature>